<proteinExistence type="predicted"/>
<reference evidence="3" key="1">
    <citation type="submission" date="2021-02" db="EMBL/GenBank/DDBJ databases">
        <authorList>
            <person name="Nowell W R."/>
        </authorList>
    </citation>
    <scope>NUCLEOTIDE SEQUENCE</scope>
</reference>
<feature type="non-terminal residue" evidence="3">
    <location>
        <position position="70"/>
    </location>
</feature>
<dbReference type="Proteomes" id="UP000681967">
    <property type="component" value="Unassembled WGS sequence"/>
</dbReference>
<evidence type="ECO:0000313" key="5">
    <source>
        <dbReference type="EMBL" id="CAF4970685.1"/>
    </source>
</evidence>
<evidence type="ECO:0000256" key="1">
    <source>
        <dbReference type="SAM" id="MobiDB-lite"/>
    </source>
</evidence>
<protein>
    <submittedName>
        <fullName evidence="3">Uncharacterized protein</fullName>
    </submittedName>
</protein>
<evidence type="ECO:0000313" key="2">
    <source>
        <dbReference type="EMBL" id="CAF4456056.1"/>
    </source>
</evidence>
<feature type="non-terminal residue" evidence="3">
    <location>
        <position position="1"/>
    </location>
</feature>
<dbReference type="EMBL" id="CAJOBJ010196646">
    <property type="protein sequence ID" value="CAF4970685.1"/>
    <property type="molecule type" value="Genomic_DNA"/>
</dbReference>
<feature type="compositionally biased region" description="Polar residues" evidence="1">
    <location>
        <begin position="1"/>
        <end position="45"/>
    </location>
</feature>
<evidence type="ECO:0000313" key="6">
    <source>
        <dbReference type="Proteomes" id="UP000681967"/>
    </source>
</evidence>
<accession>A0A8S3AAE2</accession>
<name>A0A8S3AAE2_9BILA</name>
<dbReference type="EMBL" id="CAJOBJ010186092">
    <property type="protein sequence ID" value="CAF4936653.1"/>
    <property type="molecule type" value="Genomic_DNA"/>
</dbReference>
<organism evidence="3 6">
    <name type="scientific">Rotaria magnacalcarata</name>
    <dbReference type="NCBI Taxonomy" id="392030"/>
    <lineage>
        <taxon>Eukaryota</taxon>
        <taxon>Metazoa</taxon>
        <taxon>Spiralia</taxon>
        <taxon>Gnathifera</taxon>
        <taxon>Rotifera</taxon>
        <taxon>Eurotatoria</taxon>
        <taxon>Bdelloidea</taxon>
        <taxon>Philodinida</taxon>
        <taxon>Philodinidae</taxon>
        <taxon>Rotaria</taxon>
    </lineage>
</organism>
<dbReference type="AlphaFoldDB" id="A0A8S3AAE2"/>
<evidence type="ECO:0000313" key="4">
    <source>
        <dbReference type="EMBL" id="CAF4936653.1"/>
    </source>
</evidence>
<sequence length="70" mass="7503">PIQNQFESLSLNSPLQPSARSDLSQSKFPSVQINNELSGSQQSVDDNPIDNEAAMNPIGDLSLSSDDGTR</sequence>
<comment type="caution">
    <text evidence="3">The sequence shown here is derived from an EMBL/GenBank/DDBJ whole genome shotgun (WGS) entry which is preliminary data.</text>
</comment>
<dbReference type="EMBL" id="CAJOBH010111708">
    <property type="protein sequence ID" value="CAF4664857.1"/>
    <property type="molecule type" value="Genomic_DNA"/>
</dbReference>
<dbReference type="Proteomes" id="UP000681720">
    <property type="component" value="Unassembled WGS sequence"/>
</dbReference>
<gene>
    <name evidence="2" type="ORF">BYL167_LOCUS33979</name>
    <name evidence="3" type="ORF">BYL167_LOCUS42736</name>
    <name evidence="4" type="ORF">GIL414_LOCUS53600</name>
    <name evidence="5" type="ORF">GIL414_LOCUS55406</name>
</gene>
<feature type="region of interest" description="Disordered" evidence="1">
    <location>
        <begin position="1"/>
        <end position="70"/>
    </location>
</feature>
<evidence type="ECO:0000313" key="3">
    <source>
        <dbReference type="EMBL" id="CAF4664857.1"/>
    </source>
</evidence>
<dbReference type="EMBL" id="CAJOBH010067580">
    <property type="protein sequence ID" value="CAF4456056.1"/>
    <property type="molecule type" value="Genomic_DNA"/>
</dbReference>